<organism evidence="2 3">
    <name type="scientific">Oceanicoccus sagamiensis</name>
    <dbReference type="NCBI Taxonomy" id="716816"/>
    <lineage>
        <taxon>Bacteria</taxon>
        <taxon>Pseudomonadati</taxon>
        <taxon>Pseudomonadota</taxon>
        <taxon>Gammaproteobacteria</taxon>
        <taxon>Cellvibrionales</taxon>
        <taxon>Spongiibacteraceae</taxon>
        <taxon>Oceanicoccus</taxon>
    </lineage>
</organism>
<keyword evidence="1" id="KW-0472">Membrane</keyword>
<dbReference type="Proteomes" id="UP000193450">
    <property type="component" value="Chromosome"/>
</dbReference>
<accession>A0A1X9NIG6</accession>
<dbReference type="InterPro" id="IPR053170">
    <property type="entry name" value="Transcription_regulator"/>
</dbReference>
<dbReference type="STRING" id="716816.BST96_14960"/>
<evidence type="ECO:0000313" key="2">
    <source>
        <dbReference type="EMBL" id="ARN75299.1"/>
    </source>
</evidence>
<dbReference type="PANTHER" id="PTHR40031:SF1">
    <property type="entry name" value="MEMBRANE-BOUND METAL-DEPENDENT HYDROLASE"/>
    <property type="match status" value="1"/>
</dbReference>
<dbReference type="KEGG" id="osg:BST96_14960"/>
<feature type="transmembrane region" description="Helical" evidence="1">
    <location>
        <begin position="155"/>
        <end position="173"/>
    </location>
</feature>
<evidence type="ECO:0000256" key="1">
    <source>
        <dbReference type="SAM" id="Phobius"/>
    </source>
</evidence>
<dbReference type="Pfam" id="PF04307">
    <property type="entry name" value="YdjM"/>
    <property type="match status" value="1"/>
</dbReference>
<sequence length="343" mass="38930">MDPLSQGVLGATIPQALSQKKHILAATVFGALSGMAPDLDTLIRSSTDPLMSLEFHRQFTHSLFFIPIGGLICAMVFYVIWAKRWQISFKLTYLFCTLGYATHGLLDACTSYGTQLLWPFSNERFAWNTISIIDPLFTVPLVILAVFTVRKKAPALARIALCWIIAYQSLGIFQNYRVTQIGEQLAQQRGHSPIRMEAKPTFGNILLWKVIYEIDEGYFTDGVRASATPTIYPGQFIPKLDIDRDLPWLDKNSQQAKDLARFEWFSKGFLAVDPNNPVRVIDMRYSLVPNEATGMWSIWLDKKASPTDHIVMRPDRDTSGPRMETFKKMMWNELDLITPLSTP</sequence>
<reference evidence="2 3" key="1">
    <citation type="submission" date="2016-11" db="EMBL/GenBank/DDBJ databases">
        <title>Trade-off between light-utilization and light-protection in marine flavobacteria.</title>
        <authorList>
            <person name="Kumagai Y."/>
        </authorList>
    </citation>
    <scope>NUCLEOTIDE SEQUENCE [LARGE SCALE GENOMIC DNA]</scope>
    <source>
        <strain evidence="2 3">NBRC 107125</strain>
    </source>
</reference>
<dbReference type="OrthoDB" id="9781927at2"/>
<protein>
    <submittedName>
        <fullName evidence="2">Metal-dependent hydrolase</fullName>
    </submittedName>
</protein>
<dbReference type="InterPro" id="IPR007404">
    <property type="entry name" value="YdjM-like"/>
</dbReference>
<keyword evidence="2" id="KW-0378">Hydrolase</keyword>
<dbReference type="GO" id="GO:0016787">
    <property type="term" value="F:hydrolase activity"/>
    <property type="evidence" value="ECO:0007669"/>
    <property type="project" value="UniProtKB-KW"/>
</dbReference>
<name>A0A1X9NIG6_9GAMM</name>
<dbReference type="RefSeq" id="WP_085759475.1">
    <property type="nucleotide sequence ID" value="NZ_CP019343.1"/>
</dbReference>
<gene>
    <name evidence="2" type="ORF">BST96_14960</name>
</gene>
<dbReference type="PANTHER" id="PTHR40031">
    <property type="entry name" value="HYPOTHETICAL MEMBRANE SPANNING PROTEIN"/>
    <property type="match status" value="1"/>
</dbReference>
<feature type="transmembrane region" description="Helical" evidence="1">
    <location>
        <begin position="93"/>
        <end position="113"/>
    </location>
</feature>
<proteinExistence type="predicted"/>
<keyword evidence="1" id="KW-0812">Transmembrane</keyword>
<keyword evidence="1" id="KW-1133">Transmembrane helix</keyword>
<keyword evidence="3" id="KW-1185">Reference proteome</keyword>
<dbReference type="AlphaFoldDB" id="A0A1X9NIG6"/>
<feature type="transmembrane region" description="Helical" evidence="1">
    <location>
        <begin position="59"/>
        <end position="81"/>
    </location>
</feature>
<dbReference type="EMBL" id="CP019343">
    <property type="protein sequence ID" value="ARN75299.1"/>
    <property type="molecule type" value="Genomic_DNA"/>
</dbReference>
<evidence type="ECO:0000313" key="3">
    <source>
        <dbReference type="Proteomes" id="UP000193450"/>
    </source>
</evidence>
<feature type="transmembrane region" description="Helical" evidence="1">
    <location>
        <begin position="125"/>
        <end position="148"/>
    </location>
</feature>